<dbReference type="Pfam" id="PF20266">
    <property type="entry name" value="Mab-21_C"/>
    <property type="match status" value="1"/>
</dbReference>
<protein>
    <recommendedName>
        <fullName evidence="7">Mab-21-like HhH/H2TH-like domain-containing protein</fullName>
    </recommendedName>
</protein>
<keyword evidence="9" id="KW-1185">Reference proteome</keyword>
<proteinExistence type="inferred from homology"/>
<comment type="cofactor">
    <cofactor evidence="1">
        <name>Mg(2+)</name>
        <dbReference type="ChEBI" id="CHEBI:18420"/>
    </cofactor>
</comment>
<dbReference type="Proteomes" id="UP000596742">
    <property type="component" value="Unassembled WGS sequence"/>
</dbReference>
<dbReference type="InterPro" id="IPR024810">
    <property type="entry name" value="MAB21L/cGLR"/>
</dbReference>
<keyword evidence="5" id="KW-0479">Metal-binding</keyword>
<accession>A0A8B6G534</accession>
<sequence length="606" mass="71273">MNTVRDHLKGDKQYTIITTDSFGEGLQMKGSDVDVMFVMNNMEVSEDTHIYCKVDGIYFTMEIEDTQPGFTKLRLAHCNYQNIFEDCEEIGSNFYFSNSSFKQAFKNNTLPTVHGPCVSDESGIVDCAYCLHSKLWIKPAKQWVTRSKNEWPCYYVKQTIVKHGVLFVPIGVKGSAKEDLEWRISFSVGEKMLINTFTHTQLLCYVLMKIVLKDIIDLDRDCKELLCSYFIKTILFWICEELPSSIWKPENLIVCYMRCLRRLIYCVEYKVCPHYFIPENNLFENKIQGHAQEALLKKLYILNSYGWKCILLSDQISNVKALAFDISEESSYLHVKSVENLLSNGMCIAEILYSTYYFLFEKVIYKTLSCKSLKIKYLYKYFLSKYCTKRKQLLPFDDISGNKSTYTQYNTYISTLLLNTRHDAVSGWLMLASFFYRRKHYNTVLYIVRYSLTKCSPMKLHKLIKLSDIYHQIFNLQLFKNMNIVQSWRFLLLDTVSLAENFTLVPEELQMIETFAIPPVVYAHTLCFLCHFRLHNRRQCWDTIRTLQWTIEANYYIENKVLKGLSYNILGICFQYLGDQESARQSFVYSTKLFPNQKFNIAFHML</sequence>
<dbReference type="GO" id="GO:0016779">
    <property type="term" value="F:nucleotidyltransferase activity"/>
    <property type="evidence" value="ECO:0007669"/>
    <property type="project" value="UniProtKB-KW"/>
</dbReference>
<keyword evidence="4" id="KW-0548">Nucleotidyltransferase</keyword>
<dbReference type="PANTHER" id="PTHR10656">
    <property type="entry name" value="CELL FATE DETERMINING PROTEIN MAB21-RELATED"/>
    <property type="match status" value="1"/>
</dbReference>
<evidence type="ECO:0000259" key="7">
    <source>
        <dbReference type="Pfam" id="PF20266"/>
    </source>
</evidence>
<evidence type="ECO:0000256" key="4">
    <source>
        <dbReference type="ARBA" id="ARBA00022695"/>
    </source>
</evidence>
<evidence type="ECO:0000313" key="9">
    <source>
        <dbReference type="Proteomes" id="UP000596742"/>
    </source>
</evidence>
<evidence type="ECO:0000256" key="5">
    <source>
        <dbReference type="ARBA" id="ARBA00022723"/>
    </source>
</evidence>
<name>A0A8B6G534_MYTGA</name>
<dbReference type="GO" id="GO:0046872">
    <property type="term" value="F:metal ion binding"/>
    <property type="evidence" value="ECO:0007669"/>
    <property type="project" value="UniProtKB-KW"/>
</dbReference>
<dbReference type="EMBL" id="UYJE01007873">
    <property type="protein sequence ID" value="VDI58738.1"/>
    <property type="molecule type" value="Genomic_DNA"/>
</dbReference>
<feature type="domain" description="Mab-21-like HhH/H2TH-like" evidence="7">
    <location>
        <begin position="204"/>
        <end position="298"/>
    </location>
</feature>
<dbReference type="SMART" id="SM01265">
    <property type="entry name" value="Mab-21"/>
    <property type="match status" value="1"/>
</dbReference>
<reference evidence="8" key="1">
    <citation type="submission" date="2018-11" db="EMBL/GenBank/DDBJ databases">
        <authorList>
            <person name="Alioto T."/>
            <person name="Alioto T."/>
        </authorList>
    </citation>
    <scope>NUCLEOTIDE SEQUENCE</scope>
</reference>
<gene>
    <name evidence="8" type="ORF">MGAL_10B043764</name>
</gene>
<dbReference type="Gene3D" id="1.10.1410.40">
    <property type="match status" value="1"/>
</dbReference>
<dbReference type="InterPro" id="IPR046906">
    <property type="entry name" value="Mab-21_HhH/H2TH-like"/>
</dbReference>
<dbReference type="AlphaFoldDB" id="A0A8B6G534"/>
<evidence type="ECO:0000313" key="8">
    <source>
        <dbReference type="EMBL" id="VDI58738.1"/>
    </source>
</evidence>
<evidence type="ECO:0000256" key="6">
    <source>
        <dbReference type="ARBA" id="ARBA00022842"/>
    </source>
</evidence>
<dbReference type="PANTHER" id="PTHR10656:SF42">
    <property type="entry name" value="CYCLIC GMP-AMP SYNTHASE-LIKE PROTEIN-RELATED"/>
    <property type="match status" value="1"/>
</dbReference>
<dbReference type="OrthoDB" id="6152269at2759"/>
<comment type="caution">
    <text evidence="8">The sequence shown here is derived from an EMBL/GenBank/DDBJ whole genome shotgun (WGS) entry which is preliminary data.</text>
</comment>
<evidence type="ECO:0000256" key="1">
    <source>
        <dbReference type="ARBA" id="ARBA00001946"/>
    </source>
</evidence>
<evidence type="ECO:0000256" key="2">
    <source>
        <dbReference type="ARBA" id="ARBA00008307"/>
    </source>
</evidence>
<keyword evidence="6" id="KW-0460">Magnesium</keyword>
<comment type="similarity">
    <text evidence="2">Belongs to the mab-21 family.</text>
</comment>
<organism evidence="8 9">
    <name type="scientific">Mytilus galloprovincialis</name>
    <name type="common">Mediterranean mussel</name>
    <dbReference type="NCBI Taxonomy" id="29158"/>
    <lineage>
        <taxon>Eukaryota</taxon>
        <taxon>Metazoa</taxon>
        <taxon>Spiralia</taxon>
        <taxon>Lophotrochozoa</taxon>
        <taxon>Mollusca</taxon>
        <taxon>Bivalvia</taxon>
        <taxon>Autobranchia</taxon>
        <taxon>Pteriomorphia</taxon>
        <taxon>Mytilida</taxon>
        <taxon>Mytiloidea</taxon>
        <taxon>Mytilidae</taxon>
        <taxon>Mytilinae</taxon>
        <taxon>Mytilus</taxon>
    </lineage>
</organism>
<keyword evidence="3" id="KW-0808">Transferase</keyword>
<evidence type="ECO:0000256" key="3">
    <source>
        <dbReference type="ARBA" id="ARBA00022679"/>
    </source>
</evidence>